<comment type="subcellular location">
    <subcellularLocation>
        <location evidence="1">Membrane</location>
        <topology evidence="1">Single-pass membrane protein</topology>
    </subcellularLocation>
</comment>
<keyword evidence="7 11" id="KW-1133">Transmembrane helix</keyword>
<dbReference type="InterPro" id="IPR001611">
    <property type="entry name" value="Leu-rich_rpt"/>
</dbReference>
<keyword evidence="5" id="KW-0732">Signal</keyword>
<gene>
    <name evidence="13" type="ORF">FSP39_020569</name>
</gene>
<keyword evidence="3" id="KW-0433">Leucine-rich repeat</keyword>
<dbReference type="PANTHER" id="PTHR24365">
    <property type="entry name" value="TOLL-LIKE RECEPTOR"/>
    <property type="match status" value="1"/>
</dbReference>
<organism evidence="13 14">
    <name type="scientific">Pinctada imbricata</name>
    <name type="common">Atlantic pearl-oyster</name>
    <name type="synonym">Pinctada martensii</name>
    <dbReference type="NCBI Taxonomy" id="66713"/>
    <lineage>
        <taxon>Eukaryota</taxon>
        <taxon>Metazoa</taxon>
        <taxon>Spiralia</taxon>
        <taxon>Lophotrochozoa</taxon>
        <taxon>Mollusca</taxon>
        <taxon>Bivalvia</taxon>
        <taxon>Autobranchia</taxon>
        <taxon>Pteriomorphia</taxon>
        <taxon>Pterioida</taxon>
        <taxon>Pterioidea</taxon>
        <taxon>Pteriidae</taxon>
        <taxon>Pinctada</taxon>
    </lineage>
</organism>
<evidence type="ECO:0000256" key="2">
    <source>
        <dbReference type="ARBA" id="ARBA00009634"/>
    </source>
</evidence>
<dbReference type="PANTHER" id="PTHR24365:SF530">
    <property type="entry name" value="MSTPROX-RELATED"/>
    <property type="match status" value="1"/>
</dbReference>
<dbReference type="Proteomes" id="UP001186944">
    <property type="component" value="Unassembled WGS sequence"/>
</dbReference>
<evidence type="ECO:0000256" key="6">
    <source>
        <dbReference type="ARBA" id="ARBA00022737"/>
    </source>
</evidence>
<evidence type="ECO:0000256" key="5">
    <source>
        <dbReference type="ARBA" id="ARBA00022729"/>
    </source>
</evidence>
<evidence type="ECO:0000256" key="9">
    <source>
        <dbReference type="ARBA" id="ARBA00023170"/>
    </source>
</evidence>
<dbReference type="PROSITE" id="PS50104">
    <property type="entry name" value="TIR"/>
    <property type="match status" value="1"/>
</dbReference>
<proteinExistence type="inferred from homology"/>
<dbReference type="Pfam" id="PF13516">
    <property type="entry name" value="LRR_6"/>
    <property type="match status" value="1"/>
</dbReference>
<comment type="caution">
    <text evidence="13">The sequence shown here is derived from an EMBL/GenBank/DDBJ whole genome shotgun (WGS) entry which is preliminary data.</text>
</comment>
<name>A0AA88YFB2_PINIB</name>
<dbReference type="SMART" id="SM00255">
    <property type="entry name" value="TIR"/>
    <property type="match status" value="1"/>
</dbReference>
<dbReference type="InterPro" id="IPR003591">
    <property type="entry name" value="Leu-rich_rpt_typical-subtyp"/>
</dbReference>
<dbReference type="Gene3D" id="3.80.10.10">
    <property type="entry name" value="Ribonuclease Inhibitor"/>
    <property type="match status" value="2"/>
</dbReference>
<dbReference type="SUPFAM" id="SSF52200">
    <property type="entry name" value="Toll/Interleukin receptor TIR domain"/>
    <property type="match status" value="1"/>
</dbReference>
<evidence type="ECO:0000256" key="4">
    <source>
        <dbReference type="ARBA" id="ARBA00022692"/>
    </source>
</evidence>
<protein>
    <recommendedName>
        <fullName evidence="12">TIR domain-containing protein</fullName>
    </recommendedName>
</protein>
<sequence>MHMEKLPNLDGLINTTIRKLDFSYNYMKFLDEAHFVKLRSLKNLDFSYNAVSYNCSFEGLQMITNLNLAGNWFRNFPNFTKMQQLRSLHIQNTKISVFLERYFYGLTNLEYLNLNGHAVRVLYNNTFSTLKSLKTLELRRLSGQLDYINMYAFNSSSLKSLSLSNNHFHFRTTNIAFSEIFAHAPNLQVLDLSHNYIKLNESEFLSMISPLKELKELIMVNVQFYFVSNKMSHFLSSLTSLNLSKNSISGWDGNALFKNFTTLRVLDLSKNKITIINETSFPFATRSSLESLDLERNPFSCSCKDIKWFYKWMCTTNGSSLLQLDKTSKGYKCSSPYGLHDKQIHQLKYHDICPIDPRLINVIISCASMIGCVLLCLFIFYRCRWNIRFGLFQLNQKRKRRQREGSYSPLPRENDFLYDCFPIYADEDVQFVKNKLIKVLEERCSRTLCVRDRDFGIGSVFVDNITESNEESRNVLLLLSNNFARSRWCRFHLQIALHRMAEEGRNSLVVVVLQEISYKYMTNTLRTVLVTTPYITWSDEITAERLFWERLLQKIPSSSAHRMEIVLEEADNENNVFINSG</sequence>
<dbReference type="GO" id="GO:0005886">
    <property type="term" value="C:plasma membrane"/>
    <property type="evidence" value="ECO:0007669"/>
    <property type="project" value="TreeGrafter"/>
</dbReference>
<evidence type="ECO:0000256" key="11">
    <source>
        <dbReference type="SAM" id="Phobius"/>
    </source>
</evidence>
<evidence type="ECO:0000256" key="8">
    <source>
        <dbReference type="ARBA" id="ARBA00023136"/>
    </source>
</evidence>
<dbReference type="GO" id="GO:0007165">
    <property type="term" value="P:signal transduction"/>
    <property type="evidence" value="ECO:0007669"/>
    <property type="project" value="InterPro"/>
</dbReference>
<keyword evidence="8 11" id="KW-0472">Membrane</keyword>
<dbReference type="SMART" id="SM00369">
    <property type="entry name" value="LRR_TYP"/>
    <property type="match status" value="4"/>
</dbReference>
<evidence type="ECO:0000256" key="10">
    <source>
        <dbReference type="ARBA" id="ARBA00023180"/>
    </source>
</evidence>
<evidence type="ECO:0000256" key="3">
    <source>
        <dbReference type="ARBA" id="ARBA00022614"/>
    </source>
</evidence>
<dbReference type="Gene3D" id="3.40.50.10140">
    <property type="entry name" value="Toll/interleukin-1 receptor homology (TIR) domain"/>
    <property type="match status" value="1"/>
</dbReference>
<keyword evidence="14" id="KW-1185">Reference proteome</keyword>
<dbReference type="PROSITE" id="PS51450">
    <property type="entry name" value="LRR"/>
    <property type="match status" value="1"/>
</dbReference>
<dbReference type="InterPro" id="IPR035897">
    <property type="entry name" value="Toll_tir_struct_dom_sf"/>
</dbReference>
<keyword evidence="10" id="KW-0325">Glycoprotein</keyword>
<dbReference type="SUPFAM" id="SSF52058">
    <property type="entry name" value="L domain-like"/>
    <property type="match status" value="1"/>
</dbReference>
<dbReference type="Pfam" id="PF13855">
    <property type="entry name" value="LRR_8"/>
    <property type="match status" value="2"/>
</dbReference>
<dbReference type="Pfam" id="PF01582">
    <property type="entry name" value="TIR"/>
    <property type="match status" value="1"/>
</dbReference>
<dbReference type="EMBL" id="VSWD01000006">
    <property type="protein sequence ID" value="KAK3100470.1"/>
    <property type="molecule type" value="Genomic_DNA"/>
</dbReference>
<feature type="transmembrane region" description="Helical" evidence="11">
    <location>
        <begin position="359"/>
        <end position="381"/>
    </location>
</feature>
<dbReference type="AlphaFoldDB" id="A0AA88YFB2"/>
<dbReference type="InterPro" id="IPR032675">
    <property type="entry name" value="LRR_dom_sf"/>
</dbReference>
<reference evidence="13" key="1">
    <citation type="submission" date="2019-08" db="EMBL/GenBank/DDBJ databases">
        <title>The improved chromosome-level genome for the pearl oyster Pinctada fucata martensii using PacBio sequencing and Hi-C.</title>
        <authorList>
            <person name="Zheng Z."/>
        </authorList>
    </citation>
    <scope>NUCLEOTIDE SEQUENCE</scope>
    <source>
        <strain evidence="13">ZZ-2019</strain>
        <tissue evidence="13">Adductor muscle</tissue>
    </source>
</reference>
<keyword evidence="4 11" id="KW-0812">Transmembrane</keyword>
<evidence type="ECO:0000256" key="7">
    <source>
        <dbReference type="ARBA" id="ARBA00022989"/>
    </source>
</evidence>
<keyword evidence="6" id="KW-0677">Repeat</keyword>
<evidence type="ECO:0000256" key="1">
    <source>
        <dbReference type="ARBA" id="ARBA00004167"/>
    </source>
</evidence>
<feature type="domain" description="TIR" evidence="12">
    <location>
        <begin position="416"/>
        <end position="555"/>
    </location>
</feature>
<dbReference type="PRINTS" id="PR01537">
    <property type="entry name" value="INTRLKN1R1F"/>
</dbReference>
<dbReference type="GO" id="GO:0038023">
    <property type="term" value="F:signaling receptor activity"/>
    <property type="evidence" value="ECO:0007669"/>
    <property type="project" value="TreeGrafter"/>
</dbReference>
<dbReference type="Pfam" id="PF00560">
    <property type="entry name" value="LRR_1"/>
    <property type="match status" value="1"/>
</dbReference>
<keyword evidence="9" id="KW-0675">Receptor</keyword>
<evidence type="ECO:0000259" key="12">
    <source>
        <dbReference type="PROSITE" id="PS50104"/>
    </source>
</evidence>
<evidence type="ECO:0000313" key="14">
    <source>
        <dbReference type="Proteomes" id="UP001186944"/>
    </source>
</evidence>
<comment type="similarity">
    <text evidence="2">Belongs to the Toll-like receptor family.</text>
</comment>
<dbReference type="InterPro" id="IPR000157">
    <property type="entry name" value="TIR_dom"/>
</dbReference>
<evidence type="ECO:0000313" key="13">
    <source>
        <dbReference type="EMBL" id="KAK3100470.1"/>
    </source>
</evidence>
<accession>A0AA88YFB2</accession>